<dbReference type="EMBL" id="JAQQKX010000003">
    <property type="protein sequence ID" value="MDC7682805.1"/>
    <property type="molecule type" value="Genomic_DNA"/>
</dbReference>
<protein>
    <submittedName>
        <fullName evidence="2">Uncharacterized protein</fullName>
    </submittedName>
</protein>
<reference evidence="2 3" key="1">
    <citation type="submission" date="2023-01" db="EMBL/GenBank/DDBJ databases">
        <title>Novel species of the genus Asticcacaulis isolated from rivers.</title>
        <authorList>
            <person name="Lu H."/>
        </authorList>
    </citation>
    <scope>NUCLEOTIDE SEQUENCE [LARGE SCALE GENOMIC DNA]</scope>
    <source>
        <strain evidence="2 3">BYS171W</strain>
    </source>
</reference>
<evidence type="ECO:0000313" key="2">
    <source>
        <dbReference type="EMBL" id="MDC7682805.1"/>
    </source>
</evidence>
<evidence type="ECO:0000313" key="3">
    <source>
        <dbReference type="Proteomes" id="UP001214854"/>
    </source>
</evidence>
<keyword evidence="3" id="KW-1185">Reference proteome</keyword>
<keyword evidence="1" id="KW-0472">Membrane</keyword>
<feature type="transmembrane region" description="Helical" evidence="1">
    <location>
        <begin position="12"/>
        <end position="34"/>
    </location>
</feature>
<feature type="transmembrane region" description="Helical" evidence="1">
    <location>
        <begin position="40"/>
        <end position="60"/>
    </location>
</feature>
<gene>
    <name evidence="2" type="ORF">PQU92_05930</name>
</gene>
<organism evidence="2 3">
    <name type="scientific">Asticcacaulis aquaticus</name>
    <dbReference type="NCBI Taxonomy" id="2984212"/>
    <lineage>
        <taxon>Bacteria</taxon>
        <taxon>Pseudomonadati</taxon>
        <taxon>Pseudomonadota</taxon>
        <taxon>Alphaproteobacteria</taxon>
        <taxon>Caulobacterales</taxon>
        <taxon>Caulobacteraceae</taxon>
        <taxon>Asticcacaulis</taxon>
    </lineage>
</organism>
<name>A0ABT5HSI6_9CAUL</name>
<proteinExistence type="predicted"/>
<evidence type="ECO:0000256" key="1">
    <source>
        <dbReference type="SAM" id="Phobius"/>
    </source>
</evidence>
<keyword evidence="1" id="KW-0812">Transmembrane</keyword>
<comment type="caution">
    <text evidence="2">The sequence shown here is derived from an EMBL/GenBank/DDBJ whole genome shotgun (WGS) entry which is preliminary data.</text>
</comment>
<dbReference type="RefSeq" id="WP_272747286.1">
    <property type="nucleotide sequence ID" value="NZ_JAQQKX010000003.1"/>
</dbReference>
<dbReference type="Proteomes" id="UP001214854">
    <property type="component" value="Unassembled WGS sequence"/>
</dbReference>
<accession>A0ABT5HSI6</accession>
<sequence>MREKEMRHEVVFVLWLSFASLSTSLMFVAAHPAFAGFRPWLALIAGGIGVVILGTARRFLYRQKTSEGK</sequence>
<keyword evidence="1" id="KW-1133">Transmembrane helix</keyword>